<dbReference type="Proteomes" id="UP000223849">
    <property type="component" value="Segment"/>
</dbReference>
<protein>
    <submittedName>
        <fullName evidence="1">Uncharacterized protein</fullName>
    </submittedName>
</protein>
<evidence type="ECO:0000313" key="1">
    <source>
        <dbReference type="EMBL" id="ALA06581.1"/>
    </source>
</evidence>
<dbReference type="EMBL" id="KT372003">
    <property type="protein sequence ID" value="ALA06581.1"/>
    <property type="molecule type" value="Genomic_DNA"/>
</dbReference>
<accession>A0A0K2CLS9</accession>
<organism evidence="1 2">
    <name type="scientific">Mycobacterium phage Lumos</name>
    <dbReference type="NCBI Taxonomy" id="1701852"/>
    <lineage>
        <taxon>Viruses</taxon>
        <taxon>Duplodnaviria</taxon>
        <taxon>Heunggongvirae</taxon>
        <taxon>Uroviricota</taxon>
        <taxon>Caudoviricetes</taxon>
        <taxon>Vilmaviridae</taxon>
        <taxon>Lclasvirinae</taxon>
        <taxon>Lumosvirus</taxon>
        <taxon>Lumosvirus lumos</taxon>
    </lineage>
</organism>
<evidence type="ECO:0000313" key="2">
    <source>
        <dbReference type="Proteomes" id="UP000223849"/>
    </source>
</evidence>
<gene>
    <name evidence="1" type="ORF">SEA_LUMOS_66</name>
</gene>
<name>A0A0K2CLS9_9CAUD</name>
<keyword evidence="2" id="KW-1185">Reference proteome</keyword>
<reference evidence="1 2" key="1">
    <citation type="submission" date="2015-08" db="EMBL/GenBank/DDBJ databases">
        <authorList>
            <person name="Davis N."/>
            <person name="Domingos A."/>
            <person name="Holland C."/>
            <person name="Houk L.J."/>
            <person name="Hueter N."/>
            <person name="Molina L."/>
            <person name="Sontag M."/>
            <person name="Saintfleur O."/>
            <person name="Swinford C."/>
            <person name="Villalobos-Ayala K."/>
            <person name="Carroll M."/>
            <person name="Cottrell-Yongye A."/>
            <person name="D'Elia T."/>
            <person name="Delesalle V.A."/>
            <person name="Bradley K.W."/>
            <person name="Asai D.J."/>
            <person name="Bowman C.A."/>
            <person name="Russell D.A."/>
            <person name="Pope W.H."/>
            <person name="Jacobs-Sera D."/>
            <person name="Hendrix R.W."/>
            <person name="Hatfull G.F."/>
        </authorList>
    </citation>
    <scope>NUCLEOTIDE SEQUENCE [LARGE SCALE GENOMIC DNA]</scope>
</reference>
<proteinExistence type="predicted"/>
<sequence>MSEPTHEYNPVSIEQEILATVNELSKGIVTARDAHEAALAAERAYKRAYAKAFMEHKGPQTEKKIAANIVPEVMDAEDMRDVTDVAYSYAKDLNNTLGKKLDAIRSVGASVRQAYANAGRGEW</sequence>